<comment type="similarity">
    <text evidence="1">Belongs to the short-chain dehydrogenases/reductases (SDR) family.</text>
</comment>
<evidence type="ECO:0000313" key="4">
    <source>
        <dbReference type="EMBL" id="KAK0539631.1"/>
    </source>
</evidence>
<dbReference type="GO" id="GO:0016630">
    <property type="term" value="F:protochlorophyllide reductase activity"/>
    <property type="evidence" value="ECO:0007669"/>
    <property type="project" value="UniProtKB-EC"/>
</dbReference>
<dbReference type="InterPro" id="IPR002347">
    <property type="entry name" value="SDR_fam"/>
</dbReference>
<dbReference type="PANTHER" id="PTHR24320:SF282">
    <property type="entry name" value="WW DOMAIN-CONTAINING OXIDOREDUCTASE"/>
    <property type="match status" value="1"/>
</dbReference>
<evidence type="ECO:0000313" key="5">
    <source>
        <dbReference type="Proteomes" id="UP001176521"/>
    </source>
</evidence>
<organism evidence="4 5">
    <name type="scientific">Tilletia horrida</name>
    <dbReference type="NCBI Taxonomy" id="155126"/>
    <lineage>
        <taxon>Eukaryota</taxon>
        <taxon>Fungi</taxon>
        <taxon>Dikarya</taxon>
        <taxon>Basidiomycota</taxon>
        <taxon>Ustilaginomycotina</taxon>
        <taxon>Exobasidiomycetes</taxon>
        <taxon>Tilletiales</taxon>
        <taxon>Tilletiaceae</taxon>
        <taxon>Tilletia</taxon>
    </lineage>
</organism>
<dbReference type="InterPro" id="IPR036291">
    <property type="entry name" value="NAD(P)-bd_dom_sf"/>
</dbReference>
<comment type="caution">
    <text evidence="4">The sequence shown here is derived from an EMBL/GenBank/DDBJ whole genome shotgun (WGS) entry which is preliminary data.</text>
</comment>
<dbReference type="PRINTS" id="PR00081">
    <property type="entry name" value="GDHRDH"/>
</dbReference>
<reference evidence="4" key="1">
    <citation type="journal article" date="2023" name="PhytoFront">
        <title>Draft Genome Resources of Seven Strains of Tilletia horrida, Causal Agent of Kernel Smut of Rice.</title>
        <authorList>
            <person name="Khanal S."/>
            <person name="Antony Babu S."/>
            <person name="Zhou X.G."/>
        </authorList>
    </citation>
    <scope>NUCLEOTIDE SEQUENCE</scope>
    <source>
        <strain evidence="4">TX3</strain>
    </source>
</reference>
<evidence type="ECO:0000256" key="2">
    <source>
        <dbReference type="ARBA" id="ARBA00022857"/>
    </source>
</evidence>
<dbReference type="EC" id="1.3.1.33" evidence="4"/>
<name>A0AAN6GG32_9BASI</name>
<dbReference type="Pfam" id="PF00106">
    <property type="entry name" value="adh_short"/>
    <property type="match status" value="1"/>
</dbReference>
<protein>
    <submittedName>
        <fullName evidence="4">Short-chain alcohol dehydrogenase</fullName>
        <ecNumber evidence="4">1.3.1.33</ecNumber>
    </submittedName>
</protein>
<evidence type="ECO:0000256" key="1">
    <source>
        <dbReference type="ARBA" id="ARBA00006484"/>
    </source>
</evidence>
<dbReference type="Proteomes" id="UP001176521">
    <property type="component" value="Unassembled WGS sequence"/>
</dbReference>
<dbReference type="EMBL" id="JAPDMQ010000028">
    <property type="protein sequence ID" value="KAK0539631.1"/>
    <property type="molecule type" value="Genomic_DNA"/>
</dbReference>
<accession>A0AAN6GG32</accession>
<keyword evidence="5" id="KW-1185">Reference proteome</keyword>
<dbReference type="AlphaFoldDB" id="A0AAN6GG32"/>
<evidence type="ECO:0000256" key="3">
    <source>
        <dbReference type="ARBA" id="ARBA00023002"/>
    </source>
</evidence>
<sequence length="346" mass="37665">MSSWCTFISDIGKDFYSTLLKPGLRHLPWDPYQDMPSLEGRVIAITGPTSGIGFEAARTLSLSGAKTLFLLGRSEERLARTAGLLEQAQYASGGKHATRIVPVRCDLSSIKSVRAAAKRVREEEELLDILLANAGISGGTGFSEDGLENQFATNCLGHHILIQELLPNLRRAAAAGLANPTPQRNGETTRIVILTSGAHAWCSEAALRDLSGGTNAHNALMLYGRSKLGNIYTARRLAQTLSASEHADERAITVAAVHPGGIVSELGRESAFYTKYLAPRIMWPVAPWGIVTLLWAATAAKRDEVHGEYLVPWCTRAEPSTIARNEKLQEHVWAWCEEQNAKLGRS</sequence>
<proteinExistence type="inferred from homology"/>
<dbReference type="PANTHER" id="PTHR24320">
    <property type="entry name" value="RETINOL DEHYDROGENASE"/>
    <property type="match status" value="1"/>
</dbReference>
<keyword evidence="2" id="KW-0521">NADP</keyword>
<keyword evidence="3 4" id="KW-0560">Oxidoreductase</keyword>
<dbReference type="Gene3D" id="3.40.50.720">
    <property type="entry name" value="NAD(P)-binding Rossmann-like Domain"/>
    <property type="match status" value="1"/>
</dbReference>
<dbReference type="SUPFAM" id="SSF51735">
    <property type="entry name" value="NAD(P)-binding Rossmann-fold domains"/>
    <property type="match status" value="1"/>
</dbReference>
<gene>
    <name evidence="4" type="primary">RDH1</name>
    <name evidence="4" type="ORF">OC842_000903</name>
</gene>